<evidence type="ECO:0000313" key="6">
    <source>
        <dbReference type="EMBL" id="THH14757.1"/>
    </source>
</evidence>
<gene>
    <name evidence="6" type="ORF">EW146_g5614</name>
</gene>
<keyword evidence="7" id="KW-1185">Reference proteome</keyword>
<dbReference type="InterPro" id="IPR019544">
    <property type="entry name" value="Tetratricopeptide_SHNi-TPR_dom"/>
</dbReference>
<dbReference type="GO" id="GO:0042393">
    <property type="term" value="F:histone binding"/>
    <property type="evidence" value="ECO:0007669"/>
    <property type="project" value="TreeGrafter"/>
</dbReference>
<evidence type="ECO:0000256" key="2">
    <source>
        <dbReference type="ARBA" id="ARBA00022803"/>
    </source>
</evidence>
<dbReference type="GO" id="GO:0006335">
    <property type="term" value="P:DNA replication-dependent chromatin assembly"/>
    <property type="evidence" value="ECO:0007669"/>
    <property type="project" value="TreeGrafter"/>
</dbReference>
<feature type="compositionally biased region" description="Basic and acidic residues" evidence="4">
    <location>
        <begin position="413"/>
        <end position="425"/>
    </location>
</feature>
<keyword evidence="1" id="KW-0677">Repeat</keyword>
<feature type="domain" description="Tetratricopeptide SHNi-TPR" evidence="5">
    <location>
        <begin position="199"/>
        <end position="235"/>
    </location>
</feature>
<protein>
    <recommendedName>
        <fullName evidence="5">Tetratricopeptide SHNi-TPR domain-containing protein</fullName>
    </recommendedName>
</protein>
<reference evidence="6 7" key="1">
    <citation type="submission" date="2019-02" db="EMBL/GenBank/DDBJ databases">
        <title>Genome sequencing of the rare red list fungi Bondarzewia mesenterica.</title>
        <authorList>
            <person name="Buettner E."/>
            <person name="Kellner H."/>
        </authorList>
    </citation>
    <scope>NUCLEOTIDE SEQUENCE [LARGE SCALE GENOMIC DNA]</scope>
    <source>
        <strain evidence="6 7">DSM 108281</strain>
    </source>
</reference>
<proteinExistence type="predicted"/>
<evidence type="ECO:0000313" key="7">
    <source>
        <dbReference type="Proteomes" id="UP000310158"/>
    </source>
</evidence>
<organism evidence="6 7">
    <name type="scientific">Bondarzewia mesenterica</name>
    <dbReference type="NCBI Taxonomy" id="1095465"/>
    <lineage>
        <taxon>Eukaryota</taxon>
        <taxon>Fungi</taxon>
        <taxon>Dikarya</taxon>
        <taxon>Basidiomycota</taxon>
        <taxon>Agaricomycotina</taxon>
        <taxon>Agaricomycetes</taxon>
        <taxon>Russulales</taxon>
        <taxon>Bondarzewiaceae</taxon>
        <taxon>Bondarzewia</taxon>
    </lineage>
</organism>
<keyword evidence="2" id="KW-0802">TPR repeat</keyword>
<evidence type="ECO:0000256" key="3">
    <source>
        <dbReference type="SAM" id="Coils"/>
    </source>
</evidence>
<dbReference type="EMBL" id="SGPL01000252">
    <property type="protein sequence ID" value="THH14757.1"/>
    <property type="molecule type" value="Genomic_DNA"/>
</dbReference>
<dbReference type="AlphaFoldDB" id="A0A4S4LRY7"/>
<evidence type="ECO:0000259" key="5">
    <source>
        <dbReference type="Pfam" id="PF10516"/>
    </source>
</evidence>
<dbReference type="SUPFAM" id="SSF48452">
    <property type="entry name" value="TPR-like"/>
    <property type="match status" value="1"/>
</dbReference>
<feature type="region of interest" description="Disordered" evidence="4">
    <location>
        <begin position="382"/>
        <end position="425"/>
    </location>
</feature>
<dbReference type="Proteomes" id="UP000310158">
    <property type="component" value="Unassembled WGS sequence"/>
</dbReference>
<feature type="coiled-coil region" evidence="3">
    <location>
        <begin position="319"/>
        <end position="346"/>
    </location>
</feature>
<dbReference type="Gene3D" id="1.25.40.10">
    <property type="entry name" value="Tetratricopeptide repeat domain"/>
    <property type="match status" value="1"/>
</dbReference>
<dbReference type="PANTHER" id="PTHR15081">
    <property type="entry name" value="NUCLEAR AUTOANTIGENIC SPERM PROTEIN NASP -RELATED"/>
    <property type="match status" value="1"/>
</dbReference>
<evidence type="ECO:0000256" key="1">
    <source>
        <dbReference type="ARBA" id="ARBA00022737"/>
    </source>
</evidence>
<dbReference type="PANTHER" id="PTHR15081:SF1">
    <property type="entry name" value="NUCLEAR AUTOANTIGENIC SPERM PROTEIN"/>
    <property type="match status" value="1"/>
</dbReference>
<dbReference type="GO" id="GO:0034080">
    <property type="term" value="P:CENP-A containing chromatin assembly"/>
    <property type="evidence" value="ECO:0007669"/>
    <property type="project" value="TreeGrafter"/>
</dbReference>
<dbReference type="OrthoDB" id="5587616at2759"/>
<sequence length="425" mass="45744">MTDAQIQSDAPLQAVVADAPATVTGEMTVESAIDHAKRAFALKKYEQAVDHYATALELMSMTHEERAPEMADLYLSYGKALLENAIAQSSVLGKEQTDETLEGVKGIMVAEHPEEEAAAKRGALLSFSGDAEDGEDAAVDLFAEASKAAAEEENEDGEEGDVDAELEDDFNAAWDVLDLARAIYEKQQNEDDEVRLKLADTFITLGDVSSETEKFDQAITDYSAGLTLKTDLLPLSSRQIAEAHYKLSMVLDLTAGRLGDAIMHAQKALESVEARLTELKAGLDGTLKPVEEVEAGAKGKNKATGARLVRDDMVQNLNRTQIEAEVKELTDLKEDLALKVDELRTSPNDSHASAPELAARALDKELGAATSSAGIQQLPVHDLTTMVKKKKKTVDAGGAEKRKAEYDGSNSPAEKKARVADAMDP</sequence>
<comment type="caution">
    <text evidence="6">The sequence shown here is derived from an EMBL/GenBank/DDBJ whole genome shotgun (WGS) entry which is preliminary data.</text>
</comment>
<name>A0A4S4LRY7_9AGAM</name>
<dbReference type="GO" id="GO:0005654">
    <property type="term" value="C:nucleoplasm"/>
    <property type="evidence" value="ECO:0007669"/>
    <property type="project" value="TreeGrafter"/>
</dbReference>
<accession>A0A4S4LRY7</accession>
<dbReference type="InterPro" id="IPR011990">
    <property type="entry name" value="TPR-like_helical_dom_sf"/>
</dbReference>
<evidence type="ECO:0000256" key="4">
    <source>
        <dbReference type="SAM" id="MobiDB-lite"/>
    </source>
</evidence>
<keyword evidence="3" id="KW-0175">Coiled coil</keyword>
<dbReference type="InterPro" id="IPR051730">
    <property type="entry name" value="NASP-like"/>
</dbReference>
<dbReference type="Pfam" id="PF10516">
    <property type="entry name" value="SHNi-TPR"/>
    <property type="match status" value="1"/>
</dbReference>